<comment type="caution">
    <text evidence="7">The sequence shown here is derived from an EMBL/GenBank/DDBJ whole genome shotgun (WGS) entry which is preliminary data.</text>
</comment>
<dbReference type="STRING" id="1522368.IN07_04905"/>
<protein>
    <submittedName>
        <fullName evidence="7">MFS transporter</fullName>
    </submittedName>
</protein>
<evidence type="ECO:0000256" key="3">
    <source>
        <dbReference type="ARBA" id="ARBA00022692"/>
    </source>
</evidence>
<dbReference type="GO" id="GO:0022857">
    <property type="term" value="F:transmembrane transporter activity"/>
    <property type="evidence" value="ECO:0007669"/>
    <property type="project" value="InterPro"/>
</dbReference>
<feature type="transmembrane region" description="Helical" evidence="6">
    <location>
        <begin position="182"/>
        <end position="200"/>
    </location>
</feature>
<dbReference type="InterPro" id="IPR036259">
    <property type="entry name" value="MFS_trans_sf"/>
</dbReference>
<evidence type="ECO:0000256" key="4">
    <source>
        <dbReference type="ARBA" id="ARBA00022989"/>
    </source>
</evidence>
<accession>A0A098YBV5</accession>
<organism evidence="7 8">
    <name type="scientific">Modestobacter caceresii</name>
    <dbReference type="NCBI Taxonomy" id="1522368"/>
    <lineage>
        <taxon>Bacteria</taxon>
        <taxon>Bacillati</taxon>
        <taxon>Actinomycetota</taxon>
        <taxon>Actinomycetes</taxon>
        <taxon>Geodermatophilales</taxon>
        <taxon>Geodermatophilaceae</taxon>
        <taxon>Modestobacter</taxon>
    </lineage>
</organism>
<comment type="subcellular location">
    <subcellularLocation>
        <location evidence="1">Membrane</location>
        <topology evidence="1">Multi-pass membrane protein</topology>
    </subcellularLocation>
</comment>
<proteinExistence type="predicted"/>
<evidence type="ECO:0000256" key="6">
    <source>
        <dbReference type="SAM" id="Phobius"/>
    </source>
</evidence>
<feature type="transmembrane region" description="Helical" evidence="6">
    <location>
        <begin position="59"/>
        <end position="78"/>
    </location>
</feature>
<name>A0A098YBV5_9ACTN</name>
<feature type="transmembrane region" description="Helical" evidence="6">
    <location>
        <begin position="262"/>
        <end position="288"/>
    </location>
</feature>
<keyword evidence="5 6" id="KW-0472">Membrane</keyword>
<evidence type="ECO:0000313" key="8">
    <source>
        <dbReference type="Proteomes" id="UP000029713"/>
    </source>
</evidence>
<feature type="transmembrane region" description="Helical" evidence="6">
    <location>
        <begin position="295"/>
        <end position="316"/>
    </location>
</feature>
<evidence type="ECO:0000256" key="1">
    <source>
        <dbReference type="ARBA" id="ARBA00004141"/>
    </source>
</evidence>
<keyword evidence="3 6" id="KW-0812">Transmembrane</keyword>
<feature type="transmembrane region" description="Helical" evidence="6">
    <location>
        <begin position="231"/>
        <end position="250"/>
    </location>
</feature>
<evidence type="ECO:0000313" key="7">
    <source>
        <dbReference type="EMBL" id="KGH47957.1"/>
    </source>
</evidence>
<evidence type="ECO:0000256" key="2">
    <source>
        <dbReference type="ARBA" id="ARBA00022448"/>
    </source>
</evidence>
<feature type="transmembrane region" description="Helical" evidence="6">
    <location>
        <begin position="115"/>
        <end position="137"/>
    </location>
</feature>
<dbReference type="Proteomes" id="UP000029713">
    <property type="component" value="Unassembled WGS sequence"/>
</dbReference>
<keyword evidence="2" id="KW-0813">Transport</keyword>
<feature type="transmembrane region" description="Helical" evidence="6">
    <location>
        <begin position="390"/>
        <end position="408"/>
    </location>
</feature>
<feature type="transmembrane region" description="Helical" evidence="6">
    <location>
        <begin position="158"/>
        <end position="176"/>
    </location>
</feature>
<feature type="transmembrane region" description="Helical" evidence="6">
    <location>
        <begin position="90"/>
        <end position="109"/>
    </location>
</feature>
<dbReference type="PANTHER" id="PTHR12778:SF10">
    <property type="entry name" value="MAJOR FACILITATOR SUPERFAMILY DOMAIN-CONTAINING PROTEIN 3"/>
    <property type="match status" value="1"/>
</dbReference>
<feature type="transmembrane region" description="Helical" evidence="6">
    <location>
        <begin position="322"/>
        <end position="345"/>
    </location>
</feature>
<feature type="transmembrane region" description="Helical" evidence="6">
    <location>
        <begin position="22"/>
        <end position="47"/>
    </location>
</feature>
<dbReference type="Pfam" id="PF07690">
    <property type="entry name" value="MFS_1"/>
    <property type="match status" value="1"/>
</dbReference>
<reference evidence="7 8" key="1">
    <citation type="submission" date="2014-07" db="EMBL/GenBank/DDBJ databases">
        <title>Biosystematic studies on Modestobacter strains isolated from extreme hyper-arid desert soil and from historic building.</title>
        <authorList>
            <person name="Bukarasam K."/>
            <person name="Bull A."/>
            <person name="Girard G."/>
            <person name="van Wezel G."/>
            <person name="Goodfellow M."/>
        </authorList>
    </citation>
    <scope>NUCLEOTIDE SEQUENCE [LARGE SCALE GENOMIC DNA]</scope>
    <source>
        <strain evidence="7 8">KNN45-2b</strain>
    </source>
</reference>
<gene>
    <name evidence="7" type="ORF">IN07_04905</name>
</gene>
<dbReference type="AlphaFoldDB" id="A0A098YBV5"/>
<dbReference type="EMBL" id="JPMX01000014">
    <property type="protein sequence ID" value="KGH47957.1"/>
    <property type="molecule type" value="Genomic_DNA"/>
</dbReference>
<sequence length="414" mass="42324">MTAPSAPAVAETSPVAVGRPPWALLTTLWVTQYVGIGFLTVGLVAILRADGVSLADLSLVSLLGLAWPLKLLWAPLLDRYGSRRLGHHRSWLLALQSAMVLALLALLPFDDPGASLGPLVVVCAVYVLLSATQDVAADALAVRLLRPEDRGLGNGVQVGASYVGTVLGGGLCVLVYDRAGWTAAVLLLAALTLVALVVVLRFREPERDPRVPGSAAWGALIGVFRRPGVPVWALGVVPLVYGGAAGVYALPSAALVDAGWSLTRIGVVTGVVVSVPAALAGPLAGWLVRRWGRAAVLVGGGVALALSTAGLVPLLLGSAPLTGTVVALSGFLVAYTALNVVVYTVSMDLSRPATAGTDFTTLTTVPLLASFLTASAALATAALVGYVASAALWCGVTLVGVVLGVRWLRAAPLR</sequence>
<dbReference type="RefSeq" id="WP_036333994.1">
    <property type="nucleotide sequence ID" value="NZ_JPMX01000014.1"/>
</dbReference>
<dbReference type="InterPro" id="IPR011701">
    <property type="entry name" value="MFS"/>
</dbReference>
<dbReference type="GO" id="GO:0016020">
    <property type="term" value="C:membrane"/>
    <property type="evidence" value="ECO:0007669"/>
    <property type="project" value="UniProtKB-SubCell"/>
</dbReference>
<keyword evidence="4 6" id="KW-1133">Transmembrane helix</keyword>
<keyword evidence="8" id="KW-1185">Reference proteome</keyword>
<feature type="transmembrane region" description="Helical" evidence="6">
    <location>
        <begin position="365"/>
        <end position="384"/>
    </location>
</feature>
<dbReference type="SUPFAM" id="SSF103473">
    <property type="entry name" value="MFS general substrate transporter"/>
    <property type="match status" value="1"/>
</dbReference>
<evidence type="ECO:0000256" key="5">
    <source>
        <dbReference type="ARBA" id="ARBA00023136"/>
    </source>
</evidence>
<dbReference type="InterPro" id="IPR004752">
    <property type="entry name" value="AmpG_permease/AT-1"/>
</dbReference>
<dbReference type="PANTHER" id="PTHR12778">
    <property type="entry name" value="SOLUTE CARRIER FAMILY 33 ACETYL-COA TRANSPORTER -RELATED"/>
    <property type="match status" value="1"/>
</dbReference>
<dbReference type="Gene3D" id="1.20.1250.20">
    <property type="entry name" value="MFS general substrate transporter like domains"/>
    <property type="match status" value="1"/>
</dbReference>